<dbReference type="RefSeq" id="WP_030432752.1">
    <property type="nucleotide sequence ID" value="NZ_JOEF01000031.1"/>
</dbReference>
<evidence type="ECO:0000313" key="2">
    <source>
        <dbReference type="Proteomes" id="UP000183376"/>
    </source>
</evidence>
<evidence type="ECO:0000313" key="1">
    <source>
        <dbReference type="EMBL" id="SDM54908.1"/>
    </source>
</evidence>
<dbReference type="AlphaFoldDB" id="A0A1G9U4T9"/>
<dbReference type="OrthoDB" id="3679620at2"/>
<gene>
    <name evidence="1" type="ORF">SAMN04489726_2179</name>
</gene>
<organism evidence="1 2">
    <name type="scientific">Allokutzneria albata</name>
    <name type="common">Kibdelosporangium albatum</name>
    <dbReference type="NCBI Taxonomy" id="211114"/>
    <lineage>
        <taxon>Bacteria</taxon>
        <taxon>Bacillati</taxon>
        <taxon>Actinomycetota</taxon>
        <taxon>Actinomycetes</taxon>
        <taxon>Pseudonocardiales</taxon>
        <taxon>Pseudonocardiaceae</taxon>
        <taxon>Allokutzneria</taxon>
    </lineage>
</organism>
<dbReference type="eggNOG" id="ENOG5033D15">
    <property type="taxonomic scope" value="Bacteria"/>
</dbReference>
<keyword evidence="2" id="KW-1185">Reference proteome</keyword>
<protein>
    <submittedName>
        <fullName evidence="1">Uncharacterized protein</fullName>
    </submittedName>
</protein>
<dbReference type="EMBL" id="LT629701">
    <property type="protein sequence ID" value="SDM54908.1"/>
    <property type="molecule type" value="Genomic_DNA"/>
</dbReference>
<accession>A0A1G9U4T9</accession>
<dbReference type="Proteomes" id="UP000183376">
    <property type="component" value="Chromosome I"/>
</dbReference>
<name>A0A1G9U4T9_ALLAB</name>
<proteinExistence type="predicted"/>
<sequence length="237" mass="25498">MLLTSCSAPAGDEATDRQAKTLATAISYPRQDSAAGFARAALAVWKGHGTQLAVLEMQEIPVPDQNPAKRFARLVIRIHRPAKDPVMFGSRTEELNACYSMDFNFYGIIDEPERVSCPDKATPVTPPPTRGVRIPEGAEEALRKVLSDLPPAPTEAQVRDALGRDMPKPRIDPETKLADHPPLVDVRIEGQDVGVSLRADSCLIGSRVRGAVTAGHLSRKEAMPGERGCSATTALGK</sequence>
<reference evidence="1 2" key="1">
    <citation type="submission" date="2016-10" db="EMBL/GenBank/DDBJ databases">
        <authorList>
            <person name="de Groot N.N."/>
        </authorList>
    </citation>
    <scope>NUCLEOTIDE SEQUENCE [LARGE SCALE GENOMIC DNA]</scope>
    <source>
        <strain evidence="1 2">DSM 44149</strain>
    </source>
</reference>